<dbReference type="InterPro" id="IPR040285">
    <property type="entry name" value="ProX/PRXD1"/>
</dbReference>
<accession>C0B8Q7</accession>
<evidence type="ECO:0000313" key="3">
    <source>
        <dbReference type="EMBL" id="EEG90294.1"/>
    </source>
</evidence>
<dbReference type="Pfam" id="PF04073">
    <property type="entry name" value="tRNA_edit"/>
    <property type="match status" value="1"/>
</dbReference>
<organism evidence="3 4">
    <name type="scientific">Coprococcus comes ATCC 27758</name>
    <dbReference type="NCBI Taxonomy" id="470146"/>
    <lineage>
        <taxon>Bacteria</taxon>
        <taxon>Bacillati</taxon>
        <taxon>Bacillota</taxon>
        <taxon>Clostridia</taxon>
        <taxon>Lachnospirales</taxon>
        <taxon>Lachnospiraceae</taxon>
        <taxon>Coprococcus</taxon>
    </lineage>
</organism>
<comment type="similarity">
    <text evidence="1">Belongs to the PRORSD1 family.</text>
</comment>
<dbReference type="EMBL" id="ABVR01000039">
    <property type="protein sequence ID" value="EEG90294.1"/>
    <property type="molecule type" value="Genomic_DNA"/>
</dbReference>
<dbReference type="SUPFAM" id="SSF55826">
    <property type="entry name" value="YbaK/ProRS associated domain"/>
    <property type="match status" value="1"/>
</dbReference>
<evidence type="ECO:0000256" key="1">
    <source>
        <dbReference type="ARBA" id="ARBA00010201"/>
    </source>
</evidence>
<dbReference type="AlphaFoldDB" id="C0B8Q7"/>
<comment type="caution">
    <text evidence="3">The sequence shown here is derived from an EMBL/GenBank/DDBJ whole genome shotgun (WGS) entry which is preliminary data.</text>
</comment>
<dbReference type="CDD" id="cd04335">
    <property type="entry name" value="PrdX_deacylase"/>
    <property type="match status" value="1"/>
</dbReference>
<feature type="domain" description="YbaK/aminoacyl-tRNA synthetase-associated" evidence="2">
    <location>
        <begin position="55"/>
        <end position="179"/>
    </location>
</feature>
<dbReference type="PANTHER" id="PTHR31423:SF3">
    <property type="entry name" value="PROLYL-TRNA SYNTHETASE ASSOCIATED DOMAIN-CONTAINING PROTEIN 1-RELATED"/>
    <property type="match status" value="1"/>
</dbReference>
<dbReference type="HOGENOM" id="CLU_104635_1_0_9"/>
<reference evidence="3 4" key="1">
    <citation type="submission" date="2009-02" db="EMBL/GenBank/DDBJ databases">
        <authorList>
            <person name="Fulton L."/>
            <person name="Clifton S."/>
            <person name="Fulton B."/>
            <person name="Xu J."/>
            <person name="Minx P."/>
            <person name="Pepin K.H."/>
            <person name="Johnson M."/>
            <person name="Bhonagiri V."/>
            <person name="Nash W.E."/>
            <person name="Mardis E.R."/>
            <person name="Wilson R.K."/>
        </authorList>
    </citation>
    <scope>NUCLEOTIDE SEQUENCE [LARGE SCALE GENOMIC DNA]</scope>
    <source>
        <strain evidence="3 4">ATCC 27758</strain>
    </source>
</reference>
<dbReference type="InterPro" id="IPR007214">
    <property type="entry name" value="YbaK/aa-tRNA-synth-assoc-dom"/>
</dbReference>
<keyword evidence="3" id="KW-0436">Ligase</keyword>
<evidence type="ECO:0000313" key="4">
    <source>
        <dbReference type="Proteomes" id="UP000003793"/>
    </source>
</evidence>
<dbReference type="GO" id="GO:0002161">
    <property type="term" value="F:aminoacyl-tRNA deacylase activity"/>
    <property type="evidence" value="ECO:0007669"/>
    <property type="project" value="InterPro"/>
</dbReference>
<sequence length="195" mass="22501">MQRMKCLKRIKSRTEENYMELVNGRPTDTQGRLDKEIRVYDFLDSLGVVYQRIDHEAAMTMEACEEIDRTLEATICKNLLLCNRQETQFYLLMLPGDKVFKTKDLSAQIGSSRLSFAKVEYMEQYLDITPGSLSVLGLMNDKDRMVRLLIDEDVLTGEYIGCHPCINTSSLRLRTKDLVEKIIPAMEHEPTIVKL</sequence>
<proteinExistence type="inferred from homology"/>
<name>C0B8Q7_9FIRM</name>
<dbReference type="InterPro" id="IPR036754">
    <property type="entry name" value="YbaK/aa-tRNA-synt-asso_dom_sf"/>
</dbReference>
<reference evidence="3 4" key="2">
    <citation type="submission" date="2009-03" db="EMBL/GenBank/DDBJ databases">
        <title>Draft genome sequence of Coprococcus comes (ATCC 27758).</title>
        <authorList>
            <person name="Sudarsanam P."/>
            <person name="Ley R."/>
            <person name="Guruge J."/>
            <person name="Turnbaugh P.J."/>
            <person name="Mahowald M."/>
            <person name="Liep D."/>
            <person name="Gordon J."/>
        </authorList>
    </citation>
    <scope>NUCLEOTIDE SEQUENCE [LARGE SCALE GENOMIC DNA]</scope>
    <source>
        <strain evidence="3 4">ATCC 27758</strain>
    </source>
</reference>
<protein>
    <submittedName>
        <fullName evidence="3">YbaK/proline--tRNA ligase associated domain protein</fullName>
    </submittedName>
</protein>
<dbReference type="Gene3D" id="3.90.960.10">
    <property type="entry name" value="YbaK/aminoacyl-tRNA synthetase-associated domain"/>
    <property type="match status" value="1"/>
</dbReference>
<dbReference type="Proteomes" id="UP000003793">
    <property type="component" value="Unassembled WGS sequence"/>
</dbReference>
<dbReference type="GO" id="GO:0016874">
    <property type="term" value="F:ligase activity"/>
    <property type="evidence" value="ECO:0007669"/>
    <property type="project" value="UniProtKB-KW"/>
</dbReference>
<dbReference type="PANTHER" id="PTHR31423">
    <property type="entry name" value="YBAK DOMAIN-CONTAINING PROTEIN"/>
    <property type="match status" value="1"/>
</dbReference>
<gene>
    <name evidence="3" type="ORF">COPCOM_01531</name>
</gene>
<evidence type="ECO:0000259" key="2">
    <source>
        <dbReference type="Pfam" id="PF04073"/>
    </source>
</evidence>